<reference evidence="2" key="1">
    <citation type="journal article" date="2022" name="Plant J.">
        <title>Strategies of tolerance reflected in two North American maple genomes.</title>
        <authorList>
            <person name="McEvoy S.L."/>
            <person name="Sezen U.U."/>
            <person name="Trouern-Trend A."/>
            <person name="McMahon S.M."/>
            <person name="Schaberg P.G."/>
            <person name="Yang J."/>
            <person name="Wegrzyn J.L."/>
            <person name="Swenson N.G."/>
        </authorList>
    </citation>
    <scope>NUCLEOTIDE SEQUENCE</scope>
    <source>
        <strain evidence="2">91603</strain>
    </source>
</reference>
<comment type="caution">
    <text evidence="2">The sequence shown here is derived from an EMBL/GenBank/DDBJ whole genome shotgun (WGS) entry which is preliminary data.</text>
</comment>
<reference evidence="2" key="2">
    <citation type="submission" date="2023-02" db="EMBL/GenBank/DDBJ databases">
        <authorList>
            <person name="Swenson N.G."/>
            <person name="Wegrzyn J.L."/>
            <person name="Mcevoy S.L."/>
        </authorList>
    </citation>
    <scope>NUCLEOTIDE SEQUENCE</scope>
    <source>
        <strain evidence="2">91603</strain>
        <tissue evidence="2">Leaf</tissue>
    </source>
</reference>
<dbReference type="EMBL" id="JAJSOW010000003">
    <property type="protein sequence ID" value="KAI9195130.1"/>
    <property type="molecule type" value="Genomic_DNA"/>
</dbReference>
<evidence type="ECO:0000313" key="2">
    <source>
        <dbReference type="EMBL" id="KAI9195130.1"/>
    </source>
</evidence>
<proteinExistence type="predicted"/>
<feature type="region of interest" description="Disordered" evidence="1">
    <location>
        <begin position="1"/>
        <end position="22"/>
    </location>
</feature>
<accession>A0AAD5P091</accession>
<name>A0AAD5P091_ACENE</name>
<keyword evidence="3" id="KW-1185">Reference proteome</keyword>
<sequence length="154" mass="17267">MASKAQSGLGSQSSAKAVNENKGGRSFAEVVAGNQKDEFLTVDWHPQQYEQEWLKKCTKLLWTPTKKIRLYLGLQKKFERDIVVLKSEKVNQGKERKELAKVSCAEASLVSNQEDKALSFFKSSKGGRENQDINRLDNVCGMKSCSVFEGSLME</sequence>
<protein>
    <submittedName>
        <fullName evidence="2">Uncharacterized protein</fullName>
    </submittedName>
</protein>
<gene>
    <name evidence="2" type="ORF">LWI28_012035</name>
</gene>
<organism evidence="2 3">
    <name type="scientific">Acer negundo</name>
    <name type="common">Box elder</name>
    <dbReference type="NCBI Taxonomy" id="4023"/>
    <lineage>
        <taxon>Eukaryota</taxon>
        <taxon>Viridiplantae</taxon>
        <taxon>Streptophyta</taxon>
        <taxon>Embryophyta</taxon>
        <taxon>Tracheophyta</taxon>
        <taxon>Spermatophyta</taxon>
        <taxon>Magnoliopsida</taxon>
        <taxon>eudicotyledons</taxon>
        <taxon>Gunneridae</taxon>
        <taxon>Pentapetalae</taxon>
        <taxon>rosids</taxon>
        <taxon>malvids</taxon>
        <taxon>Sapindales</taxon>
        <taxon>Sapindaceae</taxon>
        <taxon>Hippocastanoideae</taxon>
        <taxon>Acereae</taxon>
        <taxon>Acer</taxon>
    </lineage>
</organism>
<evidence type="ECO:0000313" key="3">
    <source>
        <dbReference type="Proteomes" id="UP001064489"/>
    </source>
</evidence>
<dbReference type="Proteomes" id="UP001064489">
    <property type="component" value="Chromosome 1"/>
</dbReference>
<dbReference type="AlphaFoldDB" id="A0AAD5P091"/>
<feature type="compositionally biased region" description="Polar residues" evidence="1">
    <location>
        <begin position="1"/>
        <end position="16"/>
    </location>
</feature>
<evidence type="ECO:0000256" key="1">
    <source>
        <dbReference type="SAM" id="MobiDB-lite"/>
    </source>
</evidence>